<dbReference type="GO" id="GO:0010468">
    <property type="term" value="P:regulation of gene expression"/>
    <property type="evidence" value="ECO:0007669"/>
    <property type="project" value="UniProtKB-ARBA"/>
</dbReference>
<feature type="non-terminal residue" evidence="5">
    <location>
        <position position="198"/>
    </location>
</feature>
<evidence type="ECO:0000256" key="3">
    <source>
        <dbReference type="SAM" id="MobiDB-lite"/>
    </source>
</evidence>
<feature type="region of interest" description="Disordered" evidence="3">
    <location>
        <begin position="1"/>
        <end position="28"/>
    </location>
</feature>
<protein>
    <recommendedName>
        <fullName evidence="4">K Homology domain-containing protein</fullName>
    </recommendedName>
</protein>
<dbReference type="CDD" id="cd22435">
    <property type="entry name" value="KH-I_NOVA_rpt1"/>
    <property type="match status" value="1"/>
</dbReference>
<evidence type="ECO:0000256" key="1">
    <source>
        <dbReference type="ARBA" id="ARBA00022737"/>
    </source>
</evidence>
<proteinExistence type="predicted"/>
<dbReference type="InterPro" id="IPR047275">
    <property type="entry name" value="KH-I_NOVA_rpt1"/>
</dbReference>
<accession>A0AAV2REZ0</accession>
<keyword evidence="1" id="KW-0677">Repeat</keyword>
<reference evidence="5 6" key="1">
    <citation type="submission" date="2024-05" db="EMBL/GenBank/DDBJ databases">
        <authorList>
            <person name="Wallberg A."/>
        </authorList>
    </citation>
    <scope>NUCLEOTIDE SEQUENCE [LARGE SCALE GENOMIC DNA]</scope>
</reference>
<comment type="caution">
    <text evidence="5">The sequence shown here is derived from an EMBL/GenBank/DDBJ whole genome shotgun (WGS) entry which is preliminary data.</text>
</comment>
<feature type="domain" description="K Homology" evidence="4">
    <location>
        <begin position="40"/>
        <end position="113"/>
    </location>
</feature>
<dbReference type="GO" id="GO:0003723">
    <property type="term" value="F:RNA binding"/>
    <property type="evidence" value="ECO:0007669"/>
    <property type="project" value="UniProtKB-UniRule"/>
</dbReference>
<dbReference type="SUPFAM" id="SSF54791">
    <property type="entry name" value="Eukaryotic type KH-domain (KH-domain type I)"/>
    <property type="match status" value="2"/>
</dbReference>
<dbReference type="InterPro" id="IPR047276">
    <property type="entry name" value="KH-I_NOVA_rpt2"/>
</dbReference>
<evidence type="ECO:0000313" key="5">
    <source>
        <dbReference type="EMBL" id="CAL4123341.1"/>
    </source>
</evidence>
<sequence length="198" mass="21732">MEDSVPSPGTPDSRKRPLDNDSDDAMSKRSHYIPDMQSEGTFHLKILVPSVAAGAIIGKGGETIAQLQKDTNARVKMSKANDFYPGTTERVCLITGNVDAILTVLSFIMEKIKEKPDPNAKPAIDFDNKQTAEREKQNWTEKTRPPQVKILVPNSTAGMIIGKGGTYIKQIKEESGAYVQISQKAKDQSLAERCITVI</sequence>
<feature type="region of interest" description="Disordered" evidence="3">
    <location>
        <begin position="118"/>
        <end position="146"/>
    </location>
</feature>
<dbReference type="Pfam" id="PF00013">
    <property type="entry name" value="KH_1"/>
    <property type="match status" value="2"/>
</dbReference>
<keyword evidence="2" id="KW-0694">RNA-binding</keyword>
<organism evidence="5 6">
    <name type="scientific">Meganyctiphanes norvegica</name>
    <name type="common">Northern krill</name>
    <name type="synonym">Thysanopoda norvegica</name>
    <dbReference type="NCBI Taxonomy" id="48144"/>
    <lineage>
        <taxon>Eukaryota</taxon>
        <taxon>Metazoa</taxon>
        <taxon>Ecdysozoa</taxon>
        <taxon>Arthropoda</taxon>
        <taxon>Crustacea</taxon>
        <taxon>Multicrustacea</taxon>
        <taxon>Malacostraca</taxon>
        <taxon>Eumalacostraca</taxon>
        <taxon>Eucarida</taxon>
        <taxon>Euphausiacea</taxon>
        <taxon>Euphausiidae</taxon>
        <taxon>Meganyctiphanes</taxon>
    </lineage>
</organism>
<gene>
    <name evidence="5" type="ORF">MNOR_LOCUS24007</name>
</gene>
<dbReference type="Gene3D" id="3.30.1370.10">
    <property type="entry name" value="K Homology domain, type 1"/>
    <property type="match status" value="2"/>
</dbReference>
<feature type="compositionally biased region" description="Basic and acidic residues" evidence="3">
    <location>
        <begin position="118"/>
        <end position="144"/>
    </location>
</feature>
<dbReference type="CDD" id="cd22436">
    <property type="entry name" value="KH-I_NOVA_rpt2"/>
    <property type="match status" value="1"/>
</dbReference>
<dbReference type="SMART" id="SM00322">
    <property type="entry name" value="KH"/>
    <property type="match status" value="2"/>
</dbReference>
<evidence type="ECO:0000259" key="4">
    <source>
        <dbReference type="SMART" id="SM00322"/>
    </source>
</evidence>
<dbReference type="Proteomes" id="UP001497623">
    <property type="component" value="Unassembled WGS sequence"/>
</dbReference>
<dbReference type="InterPro" id="IPR036612">
    <property type="entry name" value="KH_dom_type_1_sf"/>
</dbReference>
<name>A0AAV2REZ0_MEGNR</name>
<evidence type="ECO:0000313" key="6">
    <source>
        <dbReference type="Proteomes" id="UP001497623"/>
    </source>
</evidence>
<dbReference type="InterPro" id="IPR004087">
    <property type="entry name" value="KH_dom"/>
</dbReference>
<dbReference type="EMBL" id="CAXKWB010021656">
    <property type="protein sequence ID" value="CAL4123341.1"/>
    <property type="molecule type" value="Genomic_DNA"/>
</dbReference>
<keyword evidence="6" id="KW-1185">Reference proteome</keyword>
<evidence type="ECO:0000256" key="2">
    <source>
        <dbReference type="PROSITE-ProRule" id="PRU00117"/>
    </source>
</evidence>
<dbReference type="PROSITE" id="PS50084">
    <property type="entry name" value="KH_TYPE_1"/>
    <property type="match status" value="2"/>
</dbReference>
<feature type="domain" description="K Homology" evidence="4">
    <location>
        <begin position="144"/>
        <end position="196"/>
    </location>
</feature>
<dbReference type="PANTHER" id="PTHR10288">
    <property type="entry name" value="KH DOMAIN CONTAINING RNA BINDING PROTEIN"/>
    <property type="match status" value="1"/>
</dbReference>
<dbReference type="AlphaFoldDB" id="A0AAV2REZ0"/>
<dbReference type="InterPro" id="IPR004088">
    <property type="entry name" value="KH_dom_type_1"/>
</dbReference>